<sequence length="198" mass="22985">MDTRQKVTVEHLRKIDKDLSDLGLAYSTLNGKIDSSDKILKSMCCKQDKMEELMQDMNSKYESLVAMMAILNVTQNEQKKNKQVERRSSKTEMSSGDMGNKKFFNCTKLPKIDFPIFGGENPREWVRKANKYFQLHNIPDEMKMGIVEMYLKGRADIWFHGFQSSNPTAEWALLTTEVCRRFAETTGKKMVETFSKIR</sequence>
<dbReference type="EMBL" id="JBFOLK010000012">
    <property type="protein sequence ID" value="KAL2472167.1"/>
    <property type="molecule type" value="Genomic_DNA"/>
</dbReference>
<proteinExistence type="predicted"/>
<protein>
    <recommendedName>
        <fullName evidence="4">Retrotransposon gag domain-containing protein</fullName>
    </recommendedName>
</protein>
<keyword evidence="3" id="KW-1185">Reference proteome</keyword>
<name>A0ABD1Q7L8_9LAMI</name>
<feature type="compositionally biased region" description="Basic and acidic residues" evidence="1">
    <location>
        <begin position="77"/>
        <end position="90"/>
    </location>
</feature>
<evidence type="ECO:0000313" key="2">
    <source>
        <dbReference type="EMBL" id="KAL2472167.1"/>
    </source>
</evidence>
<organism evidence="2 3">
    <name type="scientific">Abeliophyllum distichum</name>
    <dbReference type="NCBI Taxonomy" id="126358"/>
    <lineage>
        <taxon>Eukaryota</taxon>
        <taxon>Viridiplantae</taxon>
        <taxon>Streptophyta</taxon>
        <taxon>Embryophyta</taxon>
        <taxon>Tracheophyta</taxon>
        <taxon>Spermatophyta</taxon>
        <taxon>Magnoliopsida</taxon>
        <taxon>eudicotyledons</taxon>
        <taxon>Gunneridae</taxon>
        <taxon>Pentapetalae</taxon>
        <taxon>asterids</taxon>
        <taxon>lamiids</taxon>
        <taxon>Lamiales</taxon>
        <taxon>Oleaceae</taxon>
        <taxon>Forsythieae</taxon>
        <taxon>Abeliophyllum</taxon>
    </lineage>
</organism>
<reference evidence="3" key="1">
    <citation type="submission" date="2024-07" db="EMBL/GenBank/DDBJ databases">
        <title>Two chromosome-level genome assemblies of Korean endemic species Abeliophyllum distichum and Forsythia ovata (Oleaceae).</title>
        <authorList>
            <person name="Jang H."/>
        </authorList>
    </citation>
    <scope>NUCLEOTIDE SEQUENCE [LARGE SCALE GENOMIC DNA]</scope>
</reference>
<evidence type="ECO:0000256" key="1">
    <source>
        <dbReference type="SAM" id="MobiDB-lite"/>
    </source>
</evidence>
<evidence type="ECO:0000313" key="3">
    <source>
        <dbReference type="Proteomes" id="UP001604336"/>
    </source>
</evidence>
<dbReference type="Proteomes" id="UP001604336">
    <property type="component" value="Unassembled WGS sequence"/>
</dbReference>
<gene>
    <name evidence="2" type="ORF">Adt_40303</name>
</gene>
<accession>A0ABD1Q7L8</accession>
<feature type="region of interest" description="Disordered" evidence="1">
    <location>
        <begin position="76"/>
        <end position="99"/>
    </location>
</feature>
<comment type="caution">
    <text evidence="2">The sequence shown here is derived from an EMBL/GenBank/DDBJ whole genome shotgun (WGS) entry which is preliminary data.</text>
</comment>
<evidence type="ECO:0008006" key="4">
    <source>
        <dbReference type="Google" id="ProtNLM"/>
    </source>
</evidence>
<dbReference type="AlphaFoldDB" id="A0ABD1Q7L8"/>